<gene>
    <name evidence="3" type="ORF">AX13_14710</name>
</gene>
<dbReference type="Gene3D" id="3.40.50.2020">
    <property type="match status" value="1"/>
</dbReference>
<dbReference type="SUPFAM" id="SSF53271">
    <property type="entry name" value="PRTase-like"/>
    <property type="match status" value="1"/>
</dbReference>
<organism evidence="3 4">
    <name type="scientific">Comamonas aquatica DA1877</name>
    <dbReference type="NCBI Taxonomy" id="1457173"/>
    <lineage>
        <taxon>Bacteria</taxon>
        <taxon>Pseudomonadati</taxon>
        <taxon>Pseudomonadota</taxon>
        <taxon>Betaproteobacteria</taxon>
        <taxon>Burkholderiales</taxon>
        <taxon>Comamonadaceae</taxon>
        <taxon>Comamonas</taxon>
    </lineage>
</organism>
<accession>A0A014MRZ6</accession>
<evidence type="ECO:0000313" key="4">
    <source>
        <dbReference type="Proteomes" id="UP000020766"/>
    </source>
</evidence>
<sequence>MQLRWPAWLSRLAPAALSLPSQCGACRAWPCRDVLCQSCWQRFHHTPRRCTGCALALPGIATERPRCGQCLQHPPPWVQAHAWCDYSYPWQTLITHWKLGQQPGLARHLAGWMQQAPDIAQAVAQAELLLPIPLSSERLRTRGYNPAAQLVQHLGAARHKQLLTTLVRTRDTPTQRGLTRAQRLRNLRQAFAVPQAQLAAIAGRHILLVDDVMTTGATFASASQCLLQAGAGSVSVLCLARTA</sequence>
<feature type="domain" description="Phosphoribosyltransferase" evidence="2">
    <location>
        <begin position="141"/>
        <end position="240"/>
    </location>
</feature>
<evidence type="ECO:0000259" key="2">
    <source>
        <dbReference type="Pfam" id="PF00156"/>
    </source>
</evidence>
<keyword evidence="4" id="KW-1185">Reference proteome</keyword>
<dbReference type="Proteomes" id="UP000020766">
    <property type="component" value="Unassembled WGS sequence"/>
</dbReference>
<evidence type="ECO:0000256" key="1">
    <source>
        <dbReference type="ARBA" id="ARBA00008007"/>
    </source>
</evidence>
<reference evidence="3 4" key="1">
    <citation type="submission" date="2014-01" db="EMBL/GenBank/DDBJ databases">
        <title>Interspecies Systems Biology Uncovers Metabolites Affecting C. elegans Gene Expression and Life History Traits.</title>
        <authorList>
            <person name="Watson E."/>
            <person name="Macneil L.T."/>
            <person name="Ritter A.D."/>
            <person name="Yilmaz L.S."/>
            <person name="Rosebrock A.P."/>
            <person name="Caudy A.A."/>
            <person name="Walhout A.J."/>
        </authorList>
    </citation>
    <scope>NUCLEOTIDE SEQUENCE [LARGE SCALE GENOMIC DNA]</scope>
    <source>
        <strain evidence="3 4">DA1877</strain>
    </source>
</reference>
<protein>
    <submittedName>
        <fullName evidence="3">Competence protein ComF</fullName>
    </submittedName>
</protein>
<proteinExistence type="inferred from homology"/>
<dbReference type="PATRIC" id="fig|1457173.3.peg.1226"/>
<dbReference type="CDD" id="cd06223">
    <property type="entry name" value="PRTases_typeI"/>
    <property type="match status" value="1"/>
</dbReference>
<dbReference type="PANTHER" id="PTHR47505:SF1">
    <property type="entry name" value="DNA UTILIZATION PROTEIN YHGH"/>
    <property type="match status" value="1"/>
</dbReference>
<dbReference type="PANTHER" id="PTHR47505">
    <property type="entry name" value="DNA UTILIZATION PROTEIN YHGH"/>
    <property type="match status" value="1"/>
</dbReference>
<dbReference type="InterPro" id="IPR051910">
    <property type="entry name" value="ComF/GntX_DNA_util-trans"/>
</dbReference>
<dbReference type="AlphaFoldDB" id="A0A014MRZ6"/>
<dbReference type="Pfam" id="PF00156">
    <property type="entry name" value="Pribosyltran"/>
    <property type="match status" value="1"/>
</dbReference>
<dbReference type="InterPro" id="IPR000836">
    <property type="entry name" value="PRTase_dom"/>
</dbReference>
<evidence type="ECO:0000313" key="3">
    <source>
        <dbReference type="EMBL" id="EXU80879.1"/>
    </source>
</evidence>
<dbReference type="InterPro" id="IPR029057">
    <property type="entry name" value="PRTase-like"/>
</dbReference>
<comment type="caution">
    <text evidence="3">The sequence shown here is derived from an EMBL/GenBank/DDBJ whole genome shotgun (WGS) entry which is preliminary data.</text>
</comment>
<name>A0A014MRZ6_9BURK</name>
<dbReference type="EMBL" id="JBOK01000005">
    <property type="protein sequence ID" value="EXU80879.1"/>
    <property type="molecule type" value="Genomic_DNA"/>
</dbReference>
<comment type="similarity">
    <text evidence="1">Belongs to the ComF/GntX family.</text>
</comment>
<dbReference type="STRING" id="225991.MA05_05915"/>